<dbReference type="InterPro" id="IPR012677">
    <property type="entry name" value="Nucleotide-bd_a/b_plait_sf"/>
</dbReference>
<dbReference type="SUPFAM" id="SSF54928">
    <property type="entry name" value="RNA-binding domain, RBD"/>
    <property type="match status" value="2"/>
</dbReference>
<evidence type="ECO:0000259" key="6">
    <source>
        <dbReference type="PROSITE" id="PS50102"/>
    </source>
</evidence>
<dbReference type="Gene3D" id="3.30.70.330">
    <property type="match status" value="3"/>
</dbReference>
<gene>
    <name evidence="7" type="ORF">TrST_g2618</name>
</gene>
<evidence type="ECO:0000256" key="5">
    <source>
        <dbReference type="SAM" id="MobiDB-lite"/>
    </source>
</evidence>
<dbReference type="SMART" id="SM00360">
    <property type="entry name" value="RRM"/>
    <property type="match status" value="2"/>
</dbReference>
<accession>A0A9W7AJ12</accession>
<feature type="region of interest" description="Disordered" evidence="5">
    <location>
        <begin position="321"/>
        <end position="358"/>
    </location>
</feature>
<sequence>MKREREEVRGLDRILKQQKSDPPPAPAQTSAPPPPPSAPPQLSGSNSTDAATNPHLPLALGGVGMCPIDPITRQLNTQHPDKVLRELFIGNTTEQVNEAVLMAFLNAAMTRVGLTLPSFPHINGGQPICSVRCSAKFAFAQARSEVEAANLLNLNNIPFMGAYLKITRPSKYTGIQTKHVTWQELTGIPDPNAPSSMSSTSAAPKVITDPNDKVHRELFVGNTSDAMSDDDLKTFLNQTLVQVNLNFKGVTEPVIKCRVCGKFAFIECATEEDAALALNLNSVPFKDQELKFSRPKNYPGRLTKHVSWNEILEKVMSGEIVTGGQPPKIEYQDGQPSSSASGSDTFTPPPPAKPATPPTRVLVLTNMLDIDNDLVDDNEYADLCLDIKEECKTFGDLVDCIIPRIGEPGVGLVFLQYKLIEHAQRAKGELEGRVFSGKTVGCKFFSEAKFDAKDLAYLHGDPTATD</sequence>
<dbReference type="EMBL" id="BRXY01000143">
    <property type="protein sequence ID" value="GMH70830.1"/>
    <property type="molecule type" value="Genomic_DNA"/>
</dbReference>
<comment type="caution">
    <text evidence="7">The sequence shown here is derived from an EMBL/GenBank/DDBJ whole genome shotgun (WGS) entry which is preliminary data.</text>
</comment>
<organism evidence="7 8">
    <name type="scientific">Triparma strigata</name>
    <dbReference type="NCBI Taxonomy" id="1606541"/>
    <lineage>
        <taxon>Eukaryota</taxon>
        <taxon>Sar</taxon>
        <taxon>Stramenopiles</taxon>
        <taxon>Ochrophyta</taxon>
        <taxon>Bolidophyceae</taxon>
        <taxon>Parmales</taxon>
        <taxon>Triparmaceae</taxon>
        <taxon>Triparma</taxon>
    </lineage>
</organism>
<feature type="compositionally biased region" description="Pro residues" evidence="5">
    <location>
        <begin position="347"/>
        <end position="357"/>
    </location>
</feature>
<feature type="compositionally biased region" description="Basic and acidic residues" evidence="5">
    <location>
        <begin position="1"/>
        <end position="19"/>
    </location>
</feature>
<dbReference type="InterPro" id="IPR035979">
    <property type="entry name" value="RBD_domain_sf"/>
</dbReference>
<evidence type="ECO:0000256" key="2">
    <source>
        <dbReference type="ARBA" id="ARBA00022884"/>
    </source>
</evidence>
<dbReference type="InterPro" id="IPR000504">
    <property type="entry name" value="RRM_dom"/>
</dbReference>
<dbReference type="Proteomes" id="UP001165085">
    <property type="component" value="Unassembled WGS sequence"/>
</dbReference>
<evidence type="ECO:0000313" key="7">
    <source>
        <dbReference type="EMBL" id="GMH70830.1"/>
    </source>
</evidence>
<keyword evidence="2 4" id="KW-0694">RNA-binding</keyword>
<keyword evidence="3" id="KW-0508">mRNA splicing</keyword>
<feature type="compositionally biased region" description="Polar residues" evidence="5">
    <location>
        <begin position="42"/>
        <end position="51"/>
    </location>
</feature>
<dbReference type="OrthoDB" id="5411533at2759"/>
<keyword evidence="1" id="KW-0507">mRNA processing</keyword>
<evidence type="ECO:0000256" key="4">
    <source>
        <dbReference type="PROSITE-ProRule" id="PRU00176"/>
    </source>
</evidence>
<dbReference type="CDD" id="cd12232">
    <property type="entry name" value="RRM3_U2AF65"/>
    <property type="match status" value="1"/>
</dbReference>
<feature type="compositionally biased region" description="Polar residues" evidence="5">
    <location>
        <begin position="334"/>
        <end position="346"/>
    </location>
</feature>
<feature type="compositionally biased region" description="Pro residues" evidence="5">
    <location>
        <begin position="21"/>
        <end position="39"/>
    </location>
</feature>
<protein>
    <recommendedName>
        <fullName evidence="6">RRM domain-containing protein</fullName>
    </recommendedName>
</protein>
<proteinExistence type="predicted"/>
<dbReference type="PROSITE" id="PS50102">
    <property type="entry name" value="RRM"/>
    <property type="match status" value="1"/>
</dbReference>
<dbReference type="PANTHER" id="PTHR23139">
    <property type="entry name" value="RNA-BINDING PROTEIN"/>
    <property type="match status" value="1"/>
</dbReference>
<evidence type="ECO:0000256" key="1">
    <source>
        <dbReference type="ARBA" id="ARBA00022664"/>
    </source>
</evidence>
<dbReference type="GO" id="GO:0008380">
    <property type="term" value="P:RNA splicing"/>
    <property type="evidence" value="ECO:0007669"/>
    <property type="project" value="UniProtKB-KW"/>
</dbReference>
<dbReference type="GO" id="GO:0003723">
    <property type="term" value="F:RNA binding"/>
    <property type="evidence" value="ECO:0007669"/>
    <property type="project" value="UniProtKB-UniRule"/>
</dbReference>
<evidence type="ECO:0000313" key="8">
    <source>
        <dbReference type="Proteomes" id="UP001165085"/>
    </source>
</evidence>
<feature type="domain" description="RRM" evidence="6">
    <location>
        <begin position="216"/>
        <end position="297"/>
    </location>
</feature>
<feature type="region of interest" description="Disordered" evidence="5">
    <location>
        <begin position="1"/>
        <end position="56"/>
    </location>
</feature>
<name>A0A9W7AJ12_9STRA</name>
<dbReference type="AlphaFoldDB" id="A0A9W7AJ12"/>
<reference evidence="8" key="1">
    <citation type="journal article" date="2023" name="Commun. Biol.">
        <title>Genome analysis of Parmales, the sister group of diatoms, reveals the evolutionary specialization of diatoms from phago-mixotrophs to photoautotrophs.</title>
        <authorList>
            <person name="Ban H."/>
            <person name="Sato S."/>
            <person name="Yoshikawa S."/>
            <person name="Yamada K."/>
            <person name="Nakamura Y."/>
            <person name="Ichinomiya M."/>
            <person name="Sato N."/>
            <person name="Blanc-Mathieu R."/>
            <person name="Endo H."/>
            <person name="Kuwata A."/>
            <person name="Ogata H."/>
        </authorList>
    </citation>
    <scope>NUCLEOTIDE SEQUENCE [LARGE SCALE GENOMIC DNA]</scope>
    <source>
        <strain evidence="8">NIES 3701</strain>
    </source>
</reference>
<evidence type="ECO:0000256" key="3">
    <source>
        <dbReference type="ARBA" id="ARBA00023187"/>
    </source>
</evidence>
<dbReference type="GO" id="GO:0006397">
    <property type="term" value="P:mRNA processing"/>
    <property type="evidence" value="ECO:0007669"/>
    <property type="project" value="UniProtKB-KW"/>
</dbReference>
<keyword evidence="8" id="KW-1185">Reference proteome</keyword>